<gene>
    <name evidence="2" type="ORF">OSTLU_29858</name>
</gene>
<feature type="compositionally biased region" description="Basic and acidic residues" evidence="1">
    <location>
        <begin position="372"/>
        <end position="381"/>
    </location>
</feature>
<organism evidence="2 3">
    <name type="scientific">Ostreococcus lucimarinus (strain CCE9901)</name>
    <dbReference type="NCBI Taxonomy" id="436017"/>
    <lineage>
        <taxon>Eukaryota</taxon>
        <taxon>Viridiplantae</taxon>
        <taxon>Chlorophyta</taxon>
        <taxon>Mamiellophyceae</taxon>
        <taxon>Mamiellales</taxon>
        <taxon>Bathycoccaceae</taxon>
        <taxon>Ostreococcus</taxon>
    </lineage>
</organism>
<protein>
    <submittedName>
        <fullName evidence="2">Uncharacterized protein</fullName>
    </submittedName>
</protein>
<dbReference type="EMBL" id="CP000582">
    <property type="protein sequence ID" value="ABO94356.1"/>
    <property type="molecule type" value="Genomic_DNA"/>
</dbReference>
<sequence>MTIERAQELMRSVRALVNATVGGIASARAEEGFAAALAALETEAANANATAAEAAMRASARGEYGQALDILDDILEDFVNATASARGVGELGEALRALGEAAEAASEAKDDESEGASVGDGEDASESDGRESSSSNDASTPKAKSETKEEDDAAKQAALIKKLEEENAALRAEQLKAENAALRKKNAELAAAEENETAKTRVDADDDENQAKEDGDDDDHGDKEDEAPEAAPFQGLSEDANDESAPAPKKSVAGATFNAAVSVHSQSPWLWYSISFILLAVVVTSYAHSHLEAAANERPASSLELGASIVRAEKNVSAKEIGREMSVNDEFWKSSRPSSPTRDVGRGTGRDSGSAGRRVGRRVVQQRGPMTAEERAFYDEL</sequence>
<name>A4RTJ4_OSTLU</name>
<keyword evidence="3" id="KW-1185">Reference proteome</keyword>
<dbReference type="KEGG" id="olu:OSTLU_29858"/>
<dbReference type="Proteomes" id="UP000001568">
    <property type="component" value="Chromosome 2"/>
</dbReference>
<evidence type="ECO:0000256" key="1">
    <source>
        <dbReference type="SAM" id="MobiDB-lite"/>
    </source>
</evidence>
<feature type="region of interest" description="Disordered" evidence="1">
    <location>
        <begin position="190"/>
        <end position="249"/>
    </location>
</feature>
<feature type="compositionally biased region" description="Acidic residues" evidence="1">
    <location>
        <begin position="109"/>
        <end position="126"/>
    </location>
</feature>
<evidence type="ECO:0000313" key="2">
    <source>
        <dbReference type="EMBL" id="ABO94356.1"/>
    </source>
</evidence>
<reference evidence="2 3" key="1">
    <citation type="journal article" date="2007" name="Proc. Natl. Acad. Sci. U.S.A.">
        <title>The tiny eukaryote Ostreococcus provides genomic insights into the paradox of plankton speciation.</title>
        <authorList>
            <person name="Palenik B."/>
            <person name="Grimwood J."/>
            <person name="Aerts A."/>
            <person name="Rouze P."/>
            <person name="Salamov A."/>
            <person name="Putnam N."/>
            <person name="Dupont C."/>
            <person name="Jorgensen R."/>
            <person name="Derelle E."/>
            <person name="Rombauts S."/>
            <person name="Zhou K."/>
            <person name="Otillar R."/>
            <person name="Merchant S.S."/>
            <person name="Podell S."/>
            <person name="Gaasterland T."/>
            <person name="Napoli C."/>
            <person name="Gendler K."/>
            <person name="Manuell A."/>
            <person name="Tai V."/>
            <person name="Vallon O."/>
            <person name="Piganeau G."/>
            <person name="Jancek S."/>
            <person name="Heijde M."/>
            <person name="Jabbari K."/>
            <person name="Bowler C."/>
            <person name="Lohr M."/>
            <person name="Robbens S."/>
            <person name="Werner G."/>
            <person name="Dubchak I."/>
            <person name="Pazour G.J."/>
            <person name="Ren Q."/>
            <person name="Paulsen I."/>
            <person name="Delwiche C."/>
            <person name="Schmutz J."/>
            <person name="Rokhsar D."/>
            <person name="Van de Peer Y."/>
            <person name="Moreau H."/>
            <person name="Grigoriev I.V."/>
        </authorList>
    </citation>
    <scope>NUCLEOTIDE SEQUENCE [LARGE SCALE GENOMIC DNA]</scope>
    <source>
        <strain evidence="2 3">CCE9901</strain>
    </source>
</reference>
<dbReference type="AlphaFoldDB" id="A4RTJ4"/>
<feature type="compositionally biased region" description="Acidic residues" evidence="1">
    <location>
        <begin position="214"/>
        <end position="228"/>
    </location>
</feature>
<accession>A4RTJ4</accession>
<dbReference type="RefSeq" id="XP_001416064.1">
    <property type="nucleotide sequence ID" value="XM_001416027.1"/>
</dbReference>
<proteinExistence type="predicted"/>
<dbReference type="HOGENOM" id="CLU_726445_0_0_1"/>
<feature type="compositionally biased region" description="Basic and acidic residues" evidence="1">
    <location>
        <begin position="196"/>
        <end position="213"/>
    </location>
</feature>
<feature type="region of interest" description="Disordered" evidence="1">
    <location>
        <begin position="329"/>
        <end position="381"/>
    </location>
</feature>
<evidence type="ECO:0000313" key="3">
    <source>
        <dbReference type="Proteomes" id="UP000001568"/>
    </source>
</evidence>
<feature type="region of interest" description="Disordered" evidence="1">
    <location>
        <begin position="102"/>
        <end position="157"/>
    </location>
</feature>
<dbReference type="GeneID" id="5000514"/>
<dbReference type="Gramene" id="ABO94356">
    <property type="protein sequence ID" value="ABO94356"/>
    <property type="gene ID" value="OSTLU_29858"/>
</dbReference>